<dbReference type="Gene3D" id="1.20.1250.20">
    <property type="entry name" value="MFS general substrate transporter like domains"/>
    <property type="match status" value="1"/>
</dbReference>
<keyword evidence="8" id="KW-1185">Reference proteome</keyword>
<dbReference type="Proteomes" id="UP000223071">
    <property type="component" value="Unassembled WGS sequence"/>
</dbReference>
<evidence type="ECO:0000259" key="6">
    <source>
        <dbReference type="PROSITE" id="PS50850"/>
    </source>
</evidence>
<feature type="transmembrane region" description="Helical" evidence="5">
    <location>
        <begin position="280"/>
        <end position="298"/>
    </location>
</feature>
<evidence type="ECO:0000256" key="4">
    <source>
        <dbReference type="ARBA" id="ARBA00023136"/>
    </source>
</evidence>
<evidence type="ECO:0000256" key="2">
    <source>
        <dbReference type="ARBA" id="ARBA00022692"/>
    </source>
</evidence>
<dbReference type="PANTHER" id="PTHR23530:SF1">
    <property type="entry name" value="PERMEASE, MAJOR FACILITATOR SUPERFAMILY-RELATED"/>
    <property type="match status" value="1"/>
</dbReference>
<comment type="caution">
    <text evidence="7">The sequence shown here is derived from an EMBL/GenBank/DDBJ whole genome shotgun (WGS) entry which is preliminary data.</text>
</comment>
<feature type="transmembrane region" description="Helical" evidence="5">
    <location>
        <begin position="142"/>
        <end position="161"/>
    </location>
</feature>
<dbReference type="InterPro" id="IPR020846">
    <property type="entry name" value="MFS_dom"/>
</dbReference>
<keyword evidence="3 5" id="KW-1133">Transmembrane helix</keyword>
<evidence type="ECO:0000256" key="3">
    <source>
        <dbReference type="ARBA" id="ARBA00022989"/>
    </source>
</evidence>
<feature type="domain" description="Major facilitator superfamily (MFS) profile" evidence="6">
    <location>
        <begin position="1"/>
        <end position="391"/>
    </location>
</feature>
<feature type="transmembrane region" description="Helical" evidence="5">
    <location>
        <begin position="43"/>
        <end position="63"/>
    </location>
</feature>
<evidence type="ECO:0000313" key="8">
    <source>
        <dbReference type="Proteomes" id="UP000223071"/>
    </source>
</evidence>
<dbReference type="GO" id="GO:0005886">
    <property type="term" value="C:plasma membrane"/>
    <property type="evidence" value="ECO:0007669"/>
    <property type="project" value="UniProtKB-SubCell"/>
</dbReference>
<dbReference type="PROSITE" id="PS50850">
    <property type="entry name" value="MFS"/>
    <property type="match status" value="1"/>
</dbReference>
<feature type="transmembrane region" description="Helical" evidence="5">
    <location>
        <begin position="75"/>
        <end position="97"/>
    </location>
</feature>
<dbReference type="AlphaFoldDB" id="A0A2A9HFT3"/>
<dbReference type="Pfam" id="PF07690">
    <property type="entry name" value="MFS_1"/>
    <property type="match status" value="1"/>
</dbReference>
<dbReference type="RefSeq" id="WP_165772523.1">
    <property type="nucleotide sequence ID" value="NZ_PDJQ01000001.1"/>
</dbReference>
<evidence type="ECO:0000313" key="7">
    <source>
        <dbReference type="EMBL" id="PFG73846.1"/>
    </source>
</evidence>
<evidence type="ECO:0000256" key="1">
    <source>
        <dbReference type="ARBA" id="ARBA00004651"/>
    </source>
</evidence>
<dbReference type="InterPro" id="IPR053160">
    <property type="entry name" value="MFS_DHA3_Transporter"/>
</dbReference>
<dbReference type="PANTHER" id="PTHR23530">
    <property type="entry name" value="TRANSPORT PROTEIN-RELATED"/>
    <property type="match status" value="1"/>
</dbReference>
<feature type="transmembrane region" description="Helical" evidence="5">
    <location>
        <begin position="12"/>
        <end position="31"/>
    </location>
</feature>
<feature type="transmembrane region" description="Helical" evidence="5">
    <location>
        <begin position="248"/>
        <end position="268"/>
    </location>
</feature>
<name>A0A2A9HFT3_TEPT2</name>
<gene>
    <name evidence="7" type="ORF">A9A59_1052</name>
</gene>
<organism evidence="7 8">
    <name type="scientific">Tepidiforma thermophila (strain KCTC 52669 / CGMCC 1.13589 / G233)</name>
    <dbReference type="NCBI Taxonomy" id="2761530"/>
    <lineage>
        <taxon>Bacteria</taxon>
        <taxon>Bacillati</taxon>
        <taxon>Chloroflexota</taxon>
        <taxon>Tepidiformia</taxon>
        <taxon>Tepidiformales</taxon>
        <taxon>Tepidiformaceae</taxon>
        <taxon>Tepidiforma</taxon>
    </lineage>
</organism>
<evidence type="ECO:0000256" key="5">
    <source>
        <dbReference type="SAM" id="Phobius"/>
    </source>
</evidence>
<dbReference type="SUPFAM" id="SSF103473">
    <property type="entry name" value="MFS general substrate transporter"/>
    <property type="match status" value="1"/>
</dbReference>
<protein>
    <submittedName>
        <fullName evidence="7">Putative MFS family arabinose efflux permease</fullName>
    </submittedName>
</protein>
<sequence>MSPDRIAGRNTRLYYAFVFFNDFGLWFGIWIKYLVVERGLELKYILLMDLPFWFAVAALEAPFGALADRIGHSRVLALGAGVYALTILGFGLTTNYWMLFADYMLWAVAQACRSGADQAIVFDSLKAAGREEQFSRIAGRGFALTMTGGLGGIVLGGFAAATWGMTFTVQVSAVTPLVAMGAALLMVEPRVAHVRRSYAEQLRSGFAYAWSHPPVRTTMLLLTGLLMVTFAPVVLMQPFLIVHEVPTAWFGVFQAPVRLAGVAAALVAWRVAARAGRDRVVGAACLGVVAAFAGLALWDSAAAFSFFAVPAVVQGLVRPTLDAYINEQTPSDRRATVLSVVSLAFSVQVGFLEATLGFITDDIGIRAAFAFTAALFAVLLPPLYLAWRRVYRQTTTAGTVTVPAAGG</sequence>
<dbReference type="GO" id="GO:0022857">
    <property type="term" value="F:transmembrane transporter activity"/>
    <property type="evidence" value="ECO:0007669"/>
    <property type="project" value="InterPro"/>
</dbReference>
<keyword evidence="2 5" id="KW-0812">Transmembrane</keyword>
<proteinExistence type="predicted"/>
<accession>A0A2A9HFT3</accession>
<dbReference type="InterPro" id="IPR036259">
    <property type="entry name" value="MFS_trans_sf"/>
</dbReference>
<dbReference type="InterPro" id="IPR011701">
    <property type="entry name" value="MFS"/>
</dbReference>
<dbReference type="EMBL" id="PDJQ01000001">
    <property type="protein sequence ID" value="PFG73846.1"/>
    <property type="molecule type" value="Genomic_DNA"/>
</dbReference>
<reference evidence="7 8" key="1">
    <citation type="submission" date="2017-09" db="EMBL/GenBank/DDBJ databases">
        <title>Sequencing the genomes of two abundant thermophiles in Great Basin hot springs: Thermocrinis jamiesonii and novel Chloroflexi Thermoflexus hugenholtzii.</title>
        <authorList>
            <person name="Hedlund B."/>
        </authorList>
    </citation>
    <scope>NUCLEOTIDE SEQUENCE [LARGE SCALE GENOMIC DNA]</scope>
    <source>
        <strain evidence="7 8">G233</strain>
    </source>
</reference>
<feature type="transmembrane region" description="Helical" evidence="5">
    <location>
        <begin position="220"/>
        <end position="242"/>
    </location>
</feature>
<keyword evidence="4 5" id="KW-0472">Membrane</keyword>
<feature type="transmembrane region" description="Helical" evidence="5">
    <location>
        <begin position="365"/>
        <end position="387"/>
    </location>
</feature>
<comment type="subcellular location">
    <subcellularLocation>
        <location evidence="1">Cell membrane</location>
        <topology evidence="1">Multi-pass membrane protein</topology>
    </subcellularLocation>
</comment>